<dbReference type="OrthoDB" id="10065815at2759"/>
<dbReference type="GO" id="GO:0005634">
    <property type="term" value="C:nucleus"/>
    <property type="evidence" value="ECO:0007669"/>
    <property type="project" value="TreeGrafter"/>
</dbReference>
<feature type="compositionally biased region" description="Acidic residues" evidence="2">
    <location>
        <begin position="147"/>
        <end position="157"/>
    </location>
</feature>
<comment type="pathway">
    <text evidence="1">Protein modification; protein ubiquitination.</text>
</comment>
<comment type="subcellular location">
    <subcellularLocation>
        <location evidence="1">Cytoplasm</location>
        <location evidence="1">Cytosol</location>
    </subcellularLocation>
</comment>
<dbReference type="GO" id="GO:0061630">
    <property type="term" value="F:ubiquitin protein ligase activity"/>
    <property type="evidence" value="ECO:0007669"/>
    <property type="project" value="UniProtKB-UniRule"/>
</dbReference>
<organism evidence="4 5">
    <name type="scientific">Diatraea saccharalis</name>
    <name type="common">sugarcane borer</name>
    <dbReference type="NCBI Taxonomy" id="40085"/>
    <lineage>
        <taxon>Eukaryota</taxon>
        <taxon>Metazoa</taxon>
        <taxon>Ecdysozoa</taxon>
        <taxon>Arthropoda</taxon>
        <taxon>Hexapoda</taxon>
        <taxon>Insecta</taxon>
        <taxon>Pterygota</taxon>
        <taxon>Neoptera</taxon>
        <taxon>Endopterygota</taxon>
        <taxon>Lepidoptera</taxon>
        <taxon>Glossata</taxon>
        <taxon>Ditrysia</taxon>
        <taxon>Pyraloidea</taxon>
        <taxon>Crambidae</taxon>
        <taxon>Crambinae</taxon>
        <taxon>Diatraea</taxon>
    </lineage>
</organism>
<proteinExistence type="predicted"/>
<reference evidence="4" key="1">
    <citation type="submission" date="2021-12" db="EMBL/GenBank/DDBJ databases">
        <authorList>
            <person name="King R."/>
        </authorList>
    </citation>
    <scope>NUCLEOTIDE SEQUENCE</scope>
</reference>
<feature type="compositionally biased region" description="Low complexity" evidence="2">
    <location>
        <begin position="158"/>
        <end position="175"/>
    </location>
</feature>
<keyword evidence="1" id="KW-0833">Ubl conjugation pathway</keyword>
<dbReference type="InterPro" id="IPR033509">
    <property type="entry name" value="RNF146"/>
</dbReference>
<dbReference type="GO" id="GO:0051865">
    <property type="term" value="P:protein autoubiquitination"/>
    <property type="evidence" value="ECO:0007669"/>
    <property type="project" value="UniProtKB-UniRule"/>
</dbReference>
<dbReference type="GO" id="GO:0072572">
    <property type="term" value="F:poly-ADP-D-ribose binding"/>
    <property type="evidence" value="ECO:0007669"/>
    <property type="project" value="UniProtKB-UniRule"/>
</dbReference>
<dbReference type="PANTHER" id="PTHR13417">
    <property type="entry name" value="E3 UBIQUITIN-PROTEIN LIGASE RNF146"/>
    <property type="match status" value="1"/>
</dbReference>
<keyword evidence="1" id="KW-0863">Zinc-finger</keyword>
<comment type="domain">
    <text evidence="1">The WWE domain mediates non-covalent poly(ADP-ribose)-binding.</text>
</comment>
<comment type="function">
    <text evidence="1">E3 ubiquitin-protein ligase that specifically binds poly-ADP-ribosylated proteins and mediates their ubiquitination and subsequent degradation.</text>
</comment>
<dbReference type="EC" id="2.3.2.27" evidence="1"/>
<keyword evidence="1" id="KW-0862">Zinc</keyword>
<accession>A0A9N9RCB0</accession>
<dbReference type="GO" id="GO:0006511">
    <property type="term" value="P:ubiquitin-dependent protein catabolic process"/>
    <property type="evidence" value="ECO:0007669"/>
    <property type="project" value="UniProtKB-UniRule"/>
</dbReference>
<reference evidence="4" key="2">
    <citation type="submission" date="2022-10" db="EMBL/GenBank/DDBJ databases">
        <authorList>
            <consortium name="ENA_rothamsted_submissions"/>
            <consortium name="culmorum"/>
            <person name="King R."/>
        </authorList>
    </citation>
    <scope>NUCLEOTIDE SEQUENCE</scope>
</reference>
<feature type="domain" description="WWE" evidence="3">
    <location>
        <begin position="22"/>
        <end position="98"/>
    </location>
</feature>
<sequence>MCRAEIPSDYLDHPILLEKLSSQESAIENINKDFQWYYQGRNGWWKYDERSNEELEVAFNSGETNFTLLLAGALYSIDFQTMMQVRSNDPTRRRHIRRDIPTLPAKGVAGIKIFENTQTEQTKRNTEDDLNEVEVISSHSEDEVIEIEDDDESDVVPDESTNSNSSIDINSYFSSLNLADPETSRDLPNVEDT</sequence>
<dbReference type="InterPro" id="IPR018123">
    <property type="entry name" value="WWE-dom_subgr"/>
</dbReference>
<keyword evidence="1" id="KW-0963">Cytoplasm</keyword>
<evidence type="ECO:0000256" key="1">
    <source>
        <dbReference type="RuleBase" id="RU367115"/>
    </source>
</evidence>
<dbReference type="GO" id="GO:0008270">
    <property type="term" value="F:zinc ion binding"/>
    <property type="evidence" value="ECO:0007669"/>
    <property type="project" value="UniProtKB-UniRule"/>
</dbReference>
<dbReference type="Gene3D" id="3.30.720.50">
    <property type="match status" value="1"/>
</dbReference>
<evidence type="ECO:0000313" key="4">
    <source>
        <dbReference type="EMBL" id="CAG9793869.1"/>
    </source>
</evidence>
<dbReference type="PANTHER" id="PTHR13417:SF2">
    <property type="entry name" value="E3 UBIQUITIN-PROTEIN LIGASE RNF146"/>
    <property type="match status" value="1"/>
</dbReference>
<dbReference type="AlphaFoldDB" id="A0A9N9RCB0"/>
<keyword evidence="1" id="KW-0808">Transferase</keyword>
<dbReference type="SMART" id="SM00678">
    <property type="entry name" value="WWE"/>
    <property type="match status" value="1"/>
</dbReference>
<dbReference type="GO" id="GO:0016055">
    <property type="term" value="P:Wnt signaling pathway"/>
    <property type="evidence" value="ECO:0007669"/>
    <property type="project" value="InterPro"/>
</dbReference>
<name>A0A9N9RCB0_9NEOP</name>
<dbReference type="GO" id="GO:0005829">
    <property type="term" value="C:cytosol"/>
    <property type="evidence" value="ECO:0007669"/>
    <property type="project" value="UniProtKB-SubCell"/>
</dbReference>
<dbReference type="EMBL" id="OU893337">
    <property type="protein sequence ID" value="CAG9793869.1"/>
    <property type="molecule type" value="Genomic_DNA"/>
</dbReference>
<dbReference type="Pfam" id="PF02825">
    <property type="entry name" value="WWE"/>
    <property type="match status" value="1"/>
</dbReference>
<dbReference type="SUPFAM" id="SSF117839">
    <property type="entry name" value="WWE domain"/>
    <property type="match status" value="1"/>
</dbReference>
<evidence type="ECO:0000313" key="5">
    <source>
        <dbReference type="Proteomes" id="UP001153714"/>
    </source>
</evidence>
<comment type="catalytic activity">
    <reaction evidence="1">
        <text>S-ubiquitinyl-[E2 ubiquitin-conjugating enzyme]-L-cysteine + [acceptor protein]-L-lysine = [E2 ubiquitin-conjugating enzyme]-L-cysteine + N(6)-ubiquitinyl-[acceptor protein]-L-lysine.</text>
        <dbReference type="EC" id="2.3.2.27"/>
    </reaction>
</comment>
<dbReference type="Proteomes" id="UP001153714">
    <property type="component" value="Chromosome 6"/>
</dbReference>
<dbReference type="PROSITE" id="PS50918">
    <property type="entry name" value="WWE"/>
    <property type="match status" value="1"/>
</dbReference>
<comment type="PTM">
    <text evidence="1">Ubiquitinated; autoubiquitinated.</text>
</comment>
<feature type="region of interest" description="Disordered" evidence="2">
    <location>
        <begin position="147"/>
        <end position="193"/>
    </location>
</feature>
<gene>
    <name evidence="4" type="ORF">DIATSA_LOCUS11282</name>
</gene>
<protein>
    <recommendedName>
        <fullName evidence="1">E3 ubiquitin-protein ligase</fullName>
        <ecNumber evidence="1">2.3.2.27</ecNumber>
    </recommendedName>
</protein>
<keyword evidence="1" id="KW-0479">Metal-binding</keyword>
<dbReference type="InterPro" id="IPR004170">
    <property type="entry name" value="WWE_dom"/>
</dbReference>
<keyword evidence="5" id="KW-1185">Reference proteome</keyword>
<evidence type="ECO:0000259" key="3">
    <source>
        <dbReference type="PROSITE" id="PS50918"/>
    </source>
</evidence>
<dbReference type="InterPro" id="IPR037197">
    <property type="entry name" value="WWE_dom_sf"/>
</dbReference>
<evidence type="ECO:0000256" key="2">
    <source>
        <dbReference type="SAM" id="MobiDB-lite"/>
    </source>
</evidence>